<comment type="caution">
    <text evidence="2">The sequence shown here is derived from an EMBL/GenBank/DDBJ whole genome shotgun (WGS) entry which is preliminary data.</text>
</comment>
<dbReference type="Pfam" id="PF00483">
    <property type="entry name" value="NTP_transferase"/>
    <property type="match status" value="1"/>
</dbReference>
<gene>
    <name evidence="2" type="ORF">D3H35_27810</name>
</gene>
<dbReference type="PANTHER" id="PTHR46390">
    <property type="entry name" value="MANNOSE-1-PHOSPHATE GUANYLYLTRANSFERASE"/>
    <property type="match status" value="1"/>
</dbReference>
<dbReference type="InterPro" id="IPR051161">
    <property type="entry name" value="Mannose-6P_isomerase_type2"/>
</dbReference>
<keyword evidence="3" id="KW-1185">Reference proteome</keyword>
<dbReference type="Proteomes" id="UP000266340">
    <property type="component" value="Unassembled WGS sequence"/>
</dbReference>
<dbReference type="InterPro" id="IPR029044">
    <property type="entry name" value="Nucleotide-diphossugar_trans"/>
</dbReference>
<protein>
    <submittedName>
        <fullName evidence="2">Mannose-1-phosphate guanylyltransferase</fullName>
    </submittedName>
</protein>
<dbReference type="SUPFAM" id="SSF53448">
    <property type="entry name" value="Nucleotide-diphospho-sugar transferases"/>
    <property type="match status" value="1"/>
</dbReference>
<dbReference type="GO" id="GO:0004475">
    <property type="term" value="F:mannose-1-phosphate guanylyltransferase (GTP) activity"/>
    <property type="evidence" value="ECO:0007669"/>
    <property type="project" value="TreeGrafter"/>
</dbReference>
<evidence type="ECO:0000259" key="1">
    <source>
        <dbReference type="Pfam" id="PF00483"/>
    </source>
</evidence>
<dbReference type="OrthoDB" id="9806359at2"/>
<evidence type="ECO:0000313" key="2">
    <source>
        <dbReference type="EMBL" id="RIE00549.1"/>
    </source>
</evidence>
<keyword evidence="2" id="KW-0808">Transferase</keyword>
<dbReference type="EMBL" id="QXJM01000052">
    <property type="protein sequence ID" value="RIE00549.1"/>
    <property type="molecule type" value="Genomic_DNA"/>
</dbReference>
<name>A0A398CHH5_9BACL</name>
<dbReference type="InterPro" id="IPR005835">
    <property type="entry name" value="NTP_transferase_dom"/>
</dbReference>
<accession>A0A398CHH5</accession>
<dbReference type="PANTHER" id="PTHR46390:SF1">
    <property type="entry name" value="MANNOSE-1-PHOSPHATE GUANYLYLTRANSFERASE"/>
    <property type="match status" value="1"/>
</dbReference>
<reference evidence="2 3" key="1">
    <citation type="submission" date="2018-09" db="EMBL/GenBank/DDBJ databases">
        <title>Cohnella cavernae sp. nov., isolated from a karst cave.</title>
        <authorList>
            <person name="Zhu H."/>
        </authorList>
    </citation>
    <scope>NUCLEOTIDE SEQUENCE [LARGE SCALE GENOMIC DNA]</scope>
    <source>
        <strain evidence="2 3">K2E09-144</strain>
    </source>
</reference>
<dbReference type="RefSeq" id="WP_119152369.1">
    <property type="nucleotide sequence ID" value="NZ_JBHSOV010000006.1"/>
</dbReference>
<feature type="domain" description="Nucleotidyl transferase" evidence="1">
    <location>
        <begin position="3"/>
        <end position="267"/>
    </location>
</feature>
<sequence length="342" mass="38014">MKIVLLSGGAGKRLWPLSSEMLPKQFLKVIKSKYNHSISMIQRTHDILSGKFGTDNVFVAAGLHHHSILAEQLGEDANLILEPSQRDTFAAIAVACSYLSSIGVNPDETIAVLPVDAYVDPDFYDKLEDLDRLIGQDRANLGLIGIRPTYPSEKFGYIIPFAPAGDPSSFDVSRFHEKPETETAAELIEQGALWNGGVFTFRLRYMEETLKRLNQPWDYTELTGSYHQIPRISFDYMVVEPETRIACIRYEGVWTDLGSWTEMIHLLDHDNDSNVIKDGNCDGTYVINQLHLPIIVAGIPNAVIAAGPDGILISDKDYSHLIKPLVDQVESLKSSIGRAENG</sequence>
<evidence type="ECO:0000313" key="3">
    <source>
        <dbReference type="Proteomes" id="UP000266340"/>
    </source>
</evidence>
<dbReference type="SUPFAM" id="SSF159283">
    <property type="entry name" value="Guanosine diphospho-D-mannose pyrophosphorylase/mannose-6-phosphate isomerase linker domain"/>
    <property type="match status" value="1"/>
</dbReference>
<proteinExistence type="predicted"/>
<dbReference type="AlphaFoldDB" id="A0A398CHH5"/>
<organism evidence="2 3">
    <name type="scientific">Cohnella faecalis</name>
    <dbReference type="NCBI Taxonomy" id="2315694"/>
    <lineage>
        <taxon>Bacteria</taxon>
        <taxon>Bacillati</taxon>
        <taxon>Bacillota</taxon>
        <taxon>Bacilli</taxon>
        <taxon>Bacillales</taxon>
        <taxon>Paenibacillaceae</taxon>
        <taxon>Cohnella</taxon>
    </lineage>
</organism>
<keyword evidence="2" id="KW-0548">Nucleotidyltransferase</keyword>
<dbReference type="Gene3D" id="3.90.550.10">
    <property type="entry name" value="Spore Coat Polysaccharide Biosynthesis Protein SpsA, Chain A"/>
    <property type="match status" value="1"/>
</dbReference>
<dbReference type="GO" id="GO:0009298">
    <property type="term" value="P:GDP-mannose biosynthetic process"/>
    <property type="evidence" value="ECO:0007669"/>
    <property type="project" value="TreeGrafter"/>
</dbReference>